<dbReference type="GO" id="GO:0047935">
    <property type="term" value="F:glucose 1-dehydrogenase (NADP+) activity"/>
    <property type="evidence" value="ECO:0007669"/>
    <property type="project" value="UniProtKB-EC"/>
</dbReference>
<protein>
    <submittedName>
        <fullName evidence="3">Glucose 1-dehydrogenase</fullName>
        <ecNumber evidence="3">1.1.1.119</ecNumber>
    </submittedName>
</protein>
<comment type="similarity">
    <text evidence="1">Belongs to the short-chain dehydrogenases/reductases (SDR) family.</text>
</comment>
<name>A0A3G8JQE7_9ACTN</name>
<dbReference type="PANTHER" id="PTHR42760">
    <property type="entry name" value="SHORT-CHAIN DEHYDROGENASES/REDUCTASES FAMILY MEMBER"/>
    <property type="match status" value="1"/>
</dbReference>
<accession>A0A3G8JQE7</accession>
<dbReference type="Gene3D" id="3.40.50.720">
    <property type="entry name" value="NAD(P)-binding Rossmann-like Domain"/>
    <property type="match status" value="1"/>
</dbReference>
<dbReference type="Proteomes" id="UP000271469">
    <property type="component" value="Chromosome"/>
</dbReference>
<dbReference type="PRINTS" id="PR00081">
    <property type="entry name" value="GDHRDH"/>
</dbReference>
<dbReference type="NCBIfam" id="NF005468">
    <property type="entry name" value="PRK07062.1"/>
    <property type="match status" value="1"/>
</dbReference>
<dbReference type="FunFam" id="3.40.50.720:FF:000084">
    <property type="entry name" value="Short-chain dehydrogenase reductase"/>
    <property type="match status" value="1"/>
</dbReference>
<dbReference type="PANTHER" id="PTHR42760:SF135">
    <property type="entry name" value="BLL7886 PROTEIN"/>
    <property type="match status" value="1"/>
</dbReference>
<reference evidence="3 4" key="1">
    <citation type="submission" date="2018-11" db="EMBL/GenBank/DDBJ databases">
        <title>Gordonia insulae sp. nov., isolated from an island soil.</title>
        <authorList>
            <person name="Kim Y.S."/>
            <person name="Kim S.B."/>
        </authorList>
    </citation>
    <scope>NUCLEOTIDE SEQUENCE [LARGE SCALE GENOMIC DNA]</scope>
    <source>
        <strain evidence="3 4">MMS17-SY073</strain>
    </source>
</reference>
<dbReference type="GO" id="GO:0030497">
    <property type="term" value="P:fatty acid elongation"/>
    <property type="evidence" value="ECO:0007669"/>
    <property type="project" value="TreeGrafter"/>
</dbReference>
<dbReference type="SUPFAM" id="SSF51735">
    <property type="entry name" value="NAD(P)-binding Rossmann-fold domains"/>
    <property type="match status" value="1"/>
</dbReference>
<evidence type="ECO:0000256" key="2">
    <source>
        <dbReference type="ARBA" id="ARBA00023002"/>
    </source>
</evidence>
<dbReference type="KEGG" id="gom:D7316_03935"/>
<proteinExistence type="inferred from homology"/>
<evidence type="ECO:0000256" key="1">
    <source>
        <dbReference type="ARBA" id="ARBA00006484"/>
    </source>
</evidence>
<gene>
    <name evidence="3" type="ORF">D7316_03935</name>
</gene>
<dbReference type="EMBL" id="CP033972">
    <property type="protein sequence ID" value="AZG47327.1"/>
    <property type="molecule type" value="Genomic_DNA"/>
</dbReference>
<dbReference type="RefSeq" id="WP_124709709.1">
    <property type="nucleotide sequence ID" value="NZ_CP033972.1"/>
</dbReference>
<keyword evidence="2 3" id="KW-0560">Oxidoreductase</keyword>
<evidence type="ECO:0000313" key="3">
    <source>
        <dbReference type="EMBL" id="AZG47327.1"/>
    </source>
</evidence>
<dbReference type="OrthoDB" id="3676637at2"/>
<sequence>MDLQLDGRRILITGASSGIGLATARLLAEEGARLALCARDVQRLRSATEELAAVTDVVTAACDVTDRSSVDDFVDSAVDRLGGLDGVVCNAGRSLMRTLDETSDEEIRDEFDLKIFGALNVVRAARPALAKSDAGSIVVVNAILSRQPELRLAITAAARAGLLNLSRSLAGDLAVDGIRVNSVLLGLVDTGQWQRRFVESGSPADFDEWSAEIAHDRGIALGRFGTADELAFPVTTLLSPRNSYMTGAALDVGGGVHRYA</sequence>
<organism evidence="3 4">
    <name type="scientific">Gordonia insulae</name>
    <dbReference type="NCBI Taxonomy" id="2420509"/>
    <lineage>
        <taxon>Bacteria</taxon>
        <taxon>Bacillati</taxon>
        <taxon>Actinomycetota</taxon>
        <taxon>Actinomycetes</taxon>
        <taxon>Mycobacteriales</taxon>
        <taxon>Gordoniaceae</taxon>
        <taxon>Gordonia</taxon>
    </lineage>
</organism>
<dbReference type="InterPro" id="IPR002347">
    <property type="entry name" value="SDR_fam"/>
</dbReference>
<dbReference type="EC" id="1.1.1.119" evidence="3"/>
<evidence type="ECO:0000313" key="4">
    <source>
        <dbReference type="Proteomes" id="UP000271469"/>
    </source>
</evidence>
<dbReference type="InterPro" id="IPR036291">
    <property type="entry name" value="NAD(P)-bd_dom_sf"/>
</dbReference>
<dbReference type="Pfam" id="PF13561">
    <property type="entry name" value="adh_short_C2"/>
    <property type="match status" value="1"/>
</dbReference>
<dbReference type="AlphaFoldDB" id="A0A3G8JQE7"/>
<keyword evidence="4" id="KW-1185">Reference proteome</keyword>